<evidence type="ECO:0000313" key="2">
    <source>
        <dbReference type="Proteomes" id="UP001262410"/>
    </source>
</evidence>
<organism evidence="1 2">
    <name type="scientific">Inquilinus ginsengisoli</name>
    <dbReference type="NCBI Taxonomy" id="363840"/>
    <lineage>
        <taxon>Bacteria</taxon>
        <taxon>Pseudomonadati</taxon>
        <taxon>Pseudomonadota</taxon>
        <taxon>Alphaproteobacteria</taxon>
        <taxon>Rhodospirillales</taxon>
        <taxon>Rhodospirillaceae</taxon>
        <taxon>Inquilinus</taxon>
    </lineage>
</organism>
<protein>
    <submittedName>
        <fullName evidence="1">Ester cyclase</fullName>
    </submittedName>
</protein>
<keyword evidence="2" id="KW-1185">Reference proteome</keyword>
<dbReference type="InterPro" id="IPR009959">
    <property type="entry name" value="Cyclase_SnoaL-like"/>
</dbReference>
<dbReference type="Proteomes" id="UP001262410">
    <property type="component" value="Unassembled WGS sequence"/>
</dbReference>
<dbReference type="InterPro" id="IPR032710">
    <property type="entry name" value="NTF2-like_dom_sf"/>
</dbReference>
<dbReference type="PANTHER" id="PTHR38436">
    <property type="entry name" value="POLYKETIDE CYCLASE SNOAL-LIKE DOMAIN"/>
    <property type="match status" value="1"/>
</dbReference>
<gene>
    <name evidence="1" type="ORF">E9232_006141</name>
</gene>
<dbReference type="SUPFAM" id="SSF54427">
    <property type="entry name" value="NTF2-like"/>
    <property type="match status" value="1"/>
</dbReference>
<sequence length="138" mass="15397">MHPNEVLGRRWFQEVWNERRIEAADGILCDSCAATDMHSGVGRSKGELKELYARLQERMPELQFTVEDAVADDDRVALRWRARGSAIGPSGPVAVDISGLSFARIEGGKATRIWDAWDKLGLLQQLGHVPRELDPTAM</sequence>
<proteinExistence type="predicted"/>
<dbReference type="Gene3D" id="3.10.450.50">
    <property type="match status" value="1"/>
</dbReference>
<dbReference type="PANTHER" id="PTHR38436:SF1">
    <property type="entry name" value="ESTER CYCLASE"/>
    <property type="match status" value="1"/>
</dbReference>
<evidence type="ECO:0000313" key="1">
    <source>
        <dbReference type="EMBL" id="MDR6293590.1"/>
    </source>
</evidence>
<name>A0ABU1JY93_9PROT</name>
<accession>A0ABU1JY93</accession>
<dbReference type="RefSeq" id="WP_309800692.1">
    <property type="nucleotide sequence ID" value="NZ_JAVDPW010000013.1"/>
</dbReference>
<dbReference type="Pfam" id="PF07366">
    <property type="entry name" value="SnoaL"/>
    <property type="match status" value="1"/>
</dbReference>
<dbReference type="EMBL" id="JAVDPW010000013">
    <property type="protein sequence ID" value="MDR6293590.1"/>
    <property type="molecule type" value="Genomic_DNA"/>
</dbReference>
<comment type="caution">
    <text evidence="1">The sequence shown here is derived from an EMBL/GenBank/DDBJ whole genome shotgun (WGS) entry which is preliminary data.</text>
</comment>
<reference evidence="1 2" key="1">
    <citation type="submission" date="2023-07" db="EMBL/GenBank/DDBJ databases">
        <title>Sorghum-associated microbial communities from plants grown in Nebraska, USA.</title>
        <authorList>
            <person name="Schachtman D."/>
        </authorList>
    </citation>
    <scope>NUCLEOTIDE SEQUENCE [LARGE SCALE GENOMIC DNA]</scope>
    <source>
        <strain evidence="1 2">584</strain>
    </source>
</reference>